<evidence type="ECO:0000256" key="2">
    <source>
        <dbReference type="ARBA" id="ARBA00022638"/>
    </source>
</evidence>
<dbReference type="PANTHER" id="PTHR33308:SF9">
    <property type="entry name" value="PEPTIDOGLYCAN HYDROLASE FLGJ"/>
    <property type="match status" value="1"/>
</dbReference>
<dbReference type="Pfam" id="PF01832">
    <property type="entry name" value="Glucosaminidase"/>
    <property type="match status" value="1"/>
</dbReference>
<sequence>MIRKICGTVLFLCSILFTKAQTNETTLQYIKTYCGIAVTEMQRTGVPAAIKLAQGVLETMSGQSPLVMKSNNHFGIKCKQGYDGPYVLHDDDRPQERFMKYEDAGQSYKDHSDFLKGRSRYAGLFELDPTDYAGWAHGLKKAGYATNPKYPQLLIGIIERYNLAEYTLMGLGKAEWNEDVKTYIAKINGEAVPTHAVTVTVAPAQPVKSIYPEGEFLINNTKVVVLNAGASLTEVADKYNIPVNRLHAMNDFGVIAEKVQKATLVFLQLKRTVCEKAYHEVVAGENIYDIAQAEGIRLESLLKLNNLGKYDAPAAGTRLKLRDDSASVAKN</sequence>
<accession>A0ABZ0W9A2</accession>
<evidence type="ECO:0000256" key="4">
    <source>
        <dbReference type="ARBA" id="ARBA00032108"/>
    </source>
</evidence>
<evidence type="ECO:0000259" key="6">
    <source>
        <dbReference type="PROSITE" id="PS51782"/>
    </source>
</evidence>
<keyword evidence="1" id="KW-0929">Antimicrobial</keyword>
<name>A0ABZ0W9A2_9BACT</name>
<dbReference type="InterPro" id="IPR002901">
    <property type="entry name" value="MGlyc_endo_b_GlcNAc-like_dom"/>
</dbReference>
<dbReference type="Pfam" id="PF01476">
    <property type="entry name" value="LysM"/>
    <property type="match status" value="1"/>
</dbReference>
<dbReference type="InterPro" id="IPR018392">
    <property type="entry name" value="LysM"/>
</dbReference>
<dbReference type="RefSeq" id="WP_114790862.1">
    <property type="nucleotide sequence ID" value="NZ_CP139960.1"/>
</dbReference>
<dbReference type="PANTHER" id="PTHR33308">
    <property type="entry name" value="PEPTIDOGLYCAN HYDROLASE FLGJ"/>
    <property type="match status" value="1"/>
</dbReference>
<keyword evidence="2" id="KW-0081">Bacteriolytic enzyme</keyword>
<reference evidence="7 8" key="1">
    <citation type="submission" date="2023-12" db="EMBL/GenBank/DDBJ databases">
        <title>Genome sequencing and assembly of bacterial species from a model synthetic community.</title>
        <authorList>
            <person name="Hogle S.L."/>
        </authorList>
    </citation>
    <scope>NUCLEOTIDE SEQUENCE [LARGE SCALE GENOMIC DNA]</scope>
    <source>
        <strain evidence="7 8">HAMBI_3031</strain>
    </source>
</reference>
<evidence type="ECO:0000256" key="3">
    <source>
        <dbReference type="ARBA" id="ARBA00022801"/>
    </source>
</evidence>
<dbReference type="EMBL" id="CP139960">
    <property type="protein sequence ID" value="WQD38117.1"/>
    <property type="molecule type" value="Genomic_DNA"/>
</dbReference>
<dbReference type="Gene3D" id="3.10.350.10">
    <property type="entry name" value="LysM domain"/>
    <property type="match status" value="1"/>
</dbReference>
<gene>
    <name evidence="7" type="ORF">U0035_20835</name>
</gene>
<evidence type="ECO:0000256" key="1">
    <source>
        <dbReference type="ARBA" id="ARBA00022529"/>
    </source>
</evidence>
<dbReference type="SMART" id="SM00047">
    <property type="entry name" value="LYZ2"/>
    <property type="match status" value="1"/>
</dbReference>
<dbReference type="CDD" id="cd00118">
    <property type="entry name" value="LysM"/>
    <property type="match status" value="1"/>
</dbReference>
<dbReference type="SMART" id="SM00257">
    <property type="entry name" value="LysM"/>
    <property type="match status" value="1"/>
</dbReference>
<proteinExistence type="predicted"/>
<dbReference type="SUPFAM" id="SSF54106">
    <property type="entry name" value="LysM domain"/>
    <property type="match status" value="1"/>
</dbReference>
<dbReference type="Proteomes" id="UP001325680">
    <property type="component" value="Chromosome"/>
</dbReference>
<feature type="domain" description="LysM" evidence="6">
    <location>
        <begin position="277"/>
        <end position="321"/>
    </location>
</feature>
<dbReference type="Gene3D" id="1.10.530.10">
    <property type="match status" value="1"/>
</dbReference>
<organism evidence="7 8">
    <name type="scientific">Niabella yanshanensis</name>
    <dbReference type="NCBI Taxonomy" id="577386"/>
    <lineage>
        <taxon>Bacteria</taxon>
        <taxon>Pseudomonadati</taxon>
        <taxon>Bacteroidota</taxon>
        <taxon>Chitinophagia</taxon>
        <taxon>Chitinophagales</taxon>
        <taxon>Chitinophagaceae</taxon>
        <taxon>Niabella</taxon>
    </lineage>
</organism>
<evidence type="ECO:0000313" key="8">
    <source>
        <dbReference type="Proteomes" id="UP001325680"/>
    </source>
</evidence>
<feature type="signal peptide" evidence="5">
    <location>
        <begin position="1"/>
        <end position="22"/>
    </location>
</feature>
<protein>
    <recommendedName>
        <fullName evidence="4">Peptidoglycan hydrolase</fullName>
    </recommendedName>
</protein>
<evidence type="ECO:0000313" key="7">
    <source>
        <dbReference type="EMBL" id="WQD38117.1"/>
    </source>
</evidence>
<keyword evidence="5" id="KW-0732">Signal</keyword>
<keyword evidence="3" id="KW-0378">Hydrolase</keyword>
<dbReference type="PROSITE" id="PS51782">
    <property type="entry name" value="LYSM"/>
    <property type="match status" value="1"/>
</dbReference>
<keyword evidence="8" id="KW-1185">Reference proteome</keyword>
<dbReference type="InterPro" id="IPR051056">
    <property type="entry name" value="Glycosyl_Hydrolase_73"/>
</dbReference>
<dbReference type="InterPro" id="IPR036779">
    <property type="entry name" value="LysM_dom_sf"/>
</dbReference>
<feature type="chain" id="PRO_5045938122" description="Peptidoglycan hydrolase" evidence="5">
    <location>
        <begin position="23"/>
        <end position="331"/>
    </location>
</feature>
<evidence type="ECO:0000256" key="5">
    <source>
        <dbReference type="SAM" id="SignalP"/>
    </source>
</evidence>